<feature type="compositionally biased region" description="Basic and acidic residues" evidence="1">
    <location>
        <begin position="46"/>
        <end position="55"/>
    </location>
</feature>
<dbReference type="Proteomes" id="UP000315439">
    <property type="component" value="Unassembled WGS sequence"/>
</dbReference>
<organism evidence="2 3">
    <name type="scientific">Aliikangiella coralliicola</name>
    <dbReference type="NCBI Taxonomy" id="2592383"/>
    <lineage>
        <taxon>Bacteria</taxon>
        <taxon>Pseudomonadati</taxon>
        <taxon>Pseudomonadota</taxon>
        <taxon>Gammaproteobacteria</taxon>
        <taxon>Oceanospirillales</taxon>
        <taxon>Pleioneaceae</taxon>
        <taxon>Aliikangiella</taxon>
    </lineage>
</organism>
<dbReference type="RefSeq" id="WP_142933475.1">
    <property type="nucleotide sequence ID" value="NZ_ML660169.1"/>
</dbReference>
<sequence length="145" mass="16062">MKWSQGRVSLALLMTTSTVLIEPSLVLAAEKQTGLSQKESLTSQQKKVDQTKNIEKSNSQSIEMEQPDEAFLEFLATMSVVDEEISDPLDMLEIADEQMDDEVDLDEKLNSEESQDKTETKVIPEAKTGSGVLNASRIAAAKEKR</sequence>
<feature type="compositionally biased region" description="Basic and acidic residues" evidence="1">
    <location>
        <begin position="108"/>
        <end position="124"/>
    </location>
</feature>
<evidence type="ECO:0000313" key="3">
    <source>
        <dbReference type="Proteomes" id="UP000315439"/>
    </source>
</evidence>
<reference evidence="2 3" key="1">
    <citation type="submission" date="2019-07" db="EMBL/GenBank/DDBJ databases">
        <title>Draft genome for Aliikangiella sp. M105.</title>
        <authorList>
            <person name="Wang G."/>
        </authorList>
    </citation>
    <scope>NUCLEOTIDE SEQUENCE [LARGE SCALE GENOMIC DNA]</scope>
    <source>
        <strain evidence="2 3">M105</strain>
    </source>
</reference>
<comment type="caution">
    <text evidence="2">The sequence shown here is derived from an EMBL/GenBank/DDBJ whole genome shotgun (WGS) entry which is preliminary data.</text>
</comment>
<dbReference type="AlphaFoldDB" id="A0A545U619"/>
<feature type="region of interest" description="Disordered" evidence="1">
    <location>
        <begin position="108"/>
        <end position="128"/>
    </location>
</feature>
<name>A0A545U619_9GAMM</name>
<evidence type="ECO:0000313" key="2">
    <source>
        <dbReference type="EMBL" id="TQV84920.1"/>
    </source>
</evidence>
<dbReference type="EMBL" id="VIKS01000013">
    <property type="protein sequence ID" value="TQV84920.1"/>
    <property type="molecule type" value="Genomic_DNA"/>
</dbReference>
<proteinExistence type="predicted"/>
<keyword evidence="3" id="KW-1185">Reference proteome</keyword>
<gene>
    <name evidence="2" type="ORF">FLL46_21225</name>
</gene>
<feature type="region of interest" description="Disordered" evidence="1">
    <location>
        <begin position="33"/>
        <end position="65"/>
    </location>
</feature>
<evidence type="ECO:0000256" key="1">
    <source>
        <dbReference type="SAM" id="MobiDB-lite"/>
    </source>
</evidence>
<dbReference type="OrthoDB" id="10019011at2"/>
<protein>
    <submittedName>
        <fullName evidence="2">Uncharacterized protein</fullName>
    </submittedName>
</protein>
<feature type="compositionally biased region" description="Polar residues" evidence="1">
    <location>
        <begin position="33"/>
        <end position="45"/>
    </location>
</feature>
<accession>A0A545U619</accession>